<evidence type="ECO:0000313" key="2">
    <source>
        <dbReference type="Proteomes" id="UP000824881"/>
    </source>
</evidence>
<dbReference type="Proteomes" id="UP000824881">
    <property type="component" value="Unassembled WGS sequence"/>
</dbReference>
<keyword evidence="2" id="KW-1185">Reference proteome</keyword>
<dbReference type="EMBL" id="WQMT02000004">
    <property type="protein sequence ID" value="KAG9223751.1"/>
    <property type="molecule type" value="Genomic_DNA"/>
</dbReference>
<sequence>MTRLSLAQQLAQLDDTAPVDFDPEDIQHGLDPEDAEEQADGSAAREHYIEVGPSSLRKLHDSISDPKYDGIRTSRKQLLEGSEDEAMSDEESEGGEDAAGPADSGEEDHDMQSESEATSVDDEENEDLTTKPHTEHDQEDINNNIPIMLQKTREDDRRKGKAITRQIAVWDSLLDARIRLQKVATSSNKLPTPADMIEVIYEDDQVRTSLLGMLDEAALLSEELFQFQSALISSNTDVQIPPRKRRKVESLGTTADFDAWLKEATTDAVASESAIHPYEIQTLAKWSSKIQAVAPSALLPSNRNAFSKNRQNLKSVVQLIDETLTTDRNKHLARTQVRRSKGARLGTADTERQVPEQGEEDGETIDRELFDDNDFYQQLLRDIIDARGDNAAGADDWISIQKQKKSKKKVDTKASKGRKLRFEVHEKLQNFMVPVPVAGSWHEEQIDELFASLLGKGFEQEVHASGDDAMGDGLDSALADTGAGKELQEQADASLRGGSFRVFG</sequence>
<organism evidence="1 2">
    <name type="scientific">Pleurotus cornucopiae</name>
    <name type="common">Cornucopia mushroom</name>
    <dbReference type="NCBI Taxonomy" id="5321"/>
    <lineage>
        <taxon>Eukaryota</taxon>
        <taxon>Fungi</taxon>
        <taxon>Dikarya</taxon>
        <taxon>Basidiomycota</taxon>
        <taxon>Agaricomycotina</taxon>
        <taxon>Agaricomycetes</taxon>
        <taxon>Agaricomycetidae</taxon>
        <taxon>Agaricales</taxon>
        <taxon>Pleurotineae</taxon>
        <taxon>Pleurotaceae</taxon>
        <taxon>Pleurotus</taxon>
    </lineage>
</organism>
<name>A0ACB7J0U5_PLECO</name>
<protein>
    <submittedName>
        <fullName evidence="1">Uncharacterized protein</fullName>
    </submittedName>
</protein>
<accession>A0ACB7J0U5</accession>
<comment type="caution">
    <text evidence="1">The sequence shown here is derived from an EMBL/GenBank/DDBJ whole genome shotgun (WGS) entry which is preliminary data.</text>
</comment>
<reference evidence="1 2" key="1">
    <citation type="journal article" date="2021" name="Appl. Environ. Microbiol.">
        <title>Genetic linkage and physical mapping for an oyster mushroom Pleurotus cornucopiae and QTL analysis for the trait cap color.</title>
        <authorList>
            <person name="Zhang Y."/>
            <person name="Gao W."/>
            <person name="Sonnenberg A."/>
            <person name="Chen Q."/>
            <person name="Zhang J."/>
            <person name="Huang C."/>
        </authorList>
    </citation>
    <scope>NUCLEOTIDE SEQUENCE [LARGE SCALE GENOMIC DNA]</scope>
    <source>
        <strain evidence="1">CCMSSC00406</strain>
    </source>
</reference>
<proteinExistence type="predicted"/>
<gene>
    <name evidence="1" type="ORF">CCMSSC00406_0004908</name>
</gene>
<evidence type="ECO:0000313" key="1">
    <source>
        <dbReference type="EMBL" id="KAG9223751.1"/>
    </source>
</evidence>